<dbReference type="EMBL" id="KV749831">
    <property type="protein sequence ID" value="OCL07595.1"/>
    <property type="molecule type" value="Genomic_DNA"/>
</dbReference>
<proteinExistence type="predicted"/>
<dbReference type="SUPFAM" id="SSF52540">
    <property type="entry name" value="P-loop containing nucleoside triphosphate hydrolases"/>
    <property type="match status" value="1"/>
</dbReference>
<reference evidence="1 2" key="1">
    <citation type="journal article" date="2016" name="Nat. Commun.">
        <title>Ectomycorrhizal ecology is imprinted in the genome of the dominant symbiotic fungus Cenococcum geophilum.</title>
        <authorList>
            <consortium name="DOE Joint Genome Institute"/>
            <person name="Peter M."/>
            <person name="Kohler A."/>
            <person name="Ohm R.A."/>
            <person name="Kuo A."/>
            <person name="Krutzmann J."/>
            <person name="Morin E."/>
            <person name="Arend M."/>
            <person name="Barry K.W."/>
            <person name="Binder M."/>
            <person name="Choi C."/>
            <person name="Clum A."/>
            <person name="Copeland A."/>
            <person name="Grisel N."/>
            <person name="Haridas S."/>
            <person name="Kipfer T."/>
            <person name="LaButti K."/>
            <person name="Lindquist E."/>
            <person name="Lipzen A."/>
            <person name="Maire R."/>
            <person name="Meier B."/>
            <person name="Mihaltcheva S."/>
            <person name="Molinier V."/>
            <person name="Murat C."/>
            <person name="Poggeler S."/>
            <person name="Quandt C.A."/>
            <person name="Sperisen C."/>
            <person name="Tritt A."/>
            <person name="Tisserant E."/>
            <person name="Crous P.W."/>
            <person name="Henrissat B."/>
            <person name="Nehls U."/>
            <person name="Egli S."/>
            <person name="Spatafora J.W."/>
            <person name="Grigoriev I.V."/>
            <person name="Martin F.M."/>
        </authorList>
    </citation>
    <scope>NUCLEOTIDE SEQUENCE [LARGE SCALE GENOMIC DNA]</scope>
    <source>
        <strain evidence="1 2">CBS 207.34</strain>
    </source>
</reference>
<keyword evidence="2" id="KW-1185">Reference proteome</keyword>
<sequence length="186" mass="21022">MGLGGSGRTQLMLQYAWTRREVYGVVLWFDARNMFALEETFLLAASQLGLVLPPTKERGSISANALELYQSGLENCLSLLKRELRRRQQRWLLLFDEADDLSMIELLPRIFPSDLDGNVIVSSRRKEAYRLGRHAIEVTGLPTESAQDLLLYHARVQKPNKEQLAQAKEIVEHLDCIALAIDLAGS</sequence>
<organism evidence="1 2">
    <name type="scientific">Glonium stellatum</name>
    <dbReference type="NCBI Taxonomy" id="574774"/>
    <lineage>
        <taxon>Eukaryota</taxon>
        <taxon>Fungi</taxon>
        <taxon>Dikarya</taxon>
        <taxon>Ascomycota</taxon>
        <taxon>Pezizomycotina</taxon>
        <taxon>Dothideomycetes</taxon>
        <taxon>Pleosporomycetidae</taxon>
        <taxon>Gloniales</taxon>
        <taxon>Gloniaceae</taxon>
        <taxon>Glonium</taxon>
    </lineage>
</organism>
<dbReference type="InterPro" id="IPR027417">
    <property type="entry name" value="P-loop_NTPase"/>
</dbReference>
<gene>
    <name evidence="1" type="ORF">AOQ84DRAFT_55645</name>
</gene>
<evidence type="ECO:0000313" key="2">
    <source>
        <dbReference type="Proteomes" id="UP000250140"/>
    </source>
</evidence>
<dbReference type="OrthoDB" id="5394701at2759"/>
<protein>
    <recommendedName>
        <fullName evidence="3">NB-ARC domain-containing protein</fullName>
    </recommendedName>
</protein>
<evidence type="ECO:0000313" key="1">
    <source>
        <dbReference type="EMBL" id="OCL07595.1"/>
    </source>
</evidence>
<name>A0A8E2JS40_9PEZI</name>
<accession>A0A8E2JS40</accession>
<evidence type="ECO:0008006" key="3">
    <source>
        <dbReference type="Google" id="ProtNLM"/>
    </source>
</evidence>
<dbReference type="AlphaFoldDB" id="A0A8E2JS40"/>
<dbReference type="Proteomes" id="UP000250140">
    <property type="component" value="Unassembled WGS sequence"/>
</dbReference>
<dbReference type="Gene3D" id="3.40.50.300">
    <property type="entry name" value="P-loop containing nucleotide triphosphate hydrolases"/>
    <property type="match status" value="1"/>
</dbReference>